<dbReference type="RefSeq" id="WP_425592657.1">
    <property type="nucleotide sequence ID" value="NZ_CALBIY010000073.1"/>
</dbReference>
<dbReference type="SUPFAM" id="SSF69572">
    <property type="entry name" value="Activating enzymes of the ubiquitin-like proteins"/>
    <property type="match status" value="1"/>
</dbReference>
<evidence type="ECO:0000313" key="3">
    <source>
        <dbReference type="EMBL" id="HAW75495.1"/>
    </source>
</evidence>
<feature type="domain" description="Prokaryotic E2 family B" evidence="2">
    <location>
        <begin position="27"/>
        <end position="133"/>
    </location>
</feature>
<sequence length="574" mass="65124">MKNQISQYLSENGFDCEPGDFFGQEVVTVSISISGHAVELMLLVEDRFLSLPKFLILEPSKYGKLAHVNIERIEDVEVGVVCVNASDAVSVNFDQPLFLVRDSLKRHIALLDLVISDPDWNERELLREFYSNWLILCNSEQKPLLINFSQPVLQRVDVYEPLEKVQYGLHSYFVAHPSDSEISKLSEMQFAIKEKKRKVAGKAVVIPIDRLAPAPSMNESIEDWYLDTINSLSDERLRQLREQFGQWRDKHYWVVFTAITVDNNRTWFALKLDCENKKTLPLSARKFKGWRLTPISVRVFEQENVVQRGGGSTFLEDKKVAVVGIGSIGSEVAHKLAAAGVRHLHLIDPDFYQIDNLHRHMLPQAYVDMPKSMGMVYQCHAQFPWSDARYSGESLLTFVEKYPRDFFDLIVIAVGNPSHERFFKQYLLDNKIDVTTLNCWLEGFGVGGHAVLDISGKDGCLLCAYVDHTDGSRGLQSNLNFIEANQDVMKSIAGCGNQFISYGAASSAQTAVMASSLAIRYLEGKQTDSCKVSWKGDDDDAQAENIKLTHRYYQFRESLKRLPLLNEDCDVCSH</sequence>
<dbReference type="GO" id="GO:0008641">
    <property type="term" value="F:ubiquitin-like modifier activating enzyme activity"/>
    <property type="evidence" value="ECO:0007669"/>
    <property type="project" value="InterPro"/>
</dbReference>
<evidence type="ECO:0000259" key="1">
    <source>
        <dbReference type="Pfam" id="PF00899"/>
    </source>
</evidence>
<dbReference type="AlphaFoldDB" id="A0A350P2H8"/>
<dbReference type="Gene3D" id="3.40.50.720">
    <property type="entry name" value="NAD(P)-binding Rossmann-like Domain"/>
    <property type="match status" value="1"/>
</dbReference>
<proteinExistence type="predicted"/>
<dbReference type="EMBL" id="DNAN01000248">
    <property type="protein sequence ID" value="HAW75495.1"/>
    <property type="molecule type" value="Genomic_DNA"/>
</dbReference>
<dbReference type="Proteomes" id="UP000263517">
    <property type="component" value="Unassembled WGS sequence"/>
</dbReference>
<evidence type="ECO:0000259" key="2">
    <source>
        <dbReference type="Pfam" id="PF14461"/>
    </source>
</evidence>
<comment type="caution">
    <text evidence="3">The sequence shown here is derived from an EMBL/GenBank/DDBJ whole genome shotgun (WGS) entry which is preliminary data.</text>
</comment>
<feature type="domain" description="THIF-type NAD/FAD binding fold" evidence="1">
    <location>
        <begin position="315"/>
        <end position="531"/>
    </location>
</feature>
<accession>A0A350P2H8</accession>
<organism evidence="3 4">
    <name type="scientific">Alteromonas australica</name>
    <dbReference type="NCBI Taxonomy" id="589873"/>
    <lineage>
        <taxon>Bacteria</taxon>
        <taxon>Pseudomonadati</taxon>
        <taxon>Pseudomonadota</taxon>
        <taxon>Gammaproteobacteria</taxon>
        <taxon>Alteromonadales</taxon>
        <taxon>Alteromonadaceae</taxon>
        <taxon>Alteromonas/Salinimonas group</taxon>
        <taxon>Alteromonas</taxon>
    </lineage>
</organism>
<protein>
    <submittedName>
        <fullName evidence="3">Thiamine biosynthesis protein ThiF</fullName>
    </submittedName>
</protein>
<name>A0A350P2H8_9ALTE</name>
<reference evidence="3 4" key="1">
    <citation type="journal article" date="2018" name="Nat. Biotechnol.">
        <title>A standardized bacterial taxonomy based on genome phylogeny substantially revises the tree of life.</title>
        <authorList>
            <person name="Parks D.H."/>
            <person name="Chuvochina M."/>
            <person name="Waite D.W."/>
            <person name="Rinke C."/>
            <person name="Skarshewski A."/>
            <person name="Chaumeil P.A."/>
            <person name="Hugenholtz P."/>
        </authorList>
    </citation>
    <scope>NUCLEOTIDE SEQUENCE [LARGE SCALE GENOMIC DNA]</scope>
    <source>
        <strain evidence="3">UBA11978</strain>
    </source>
</reference>
<dbReference type="InterPro" id="IPR000594">
    <property type="entry name" value="ThiF_NAD_FAD-bd"/>
</dbReference>
<dbReference type="InterPro" id="IPR035985">
    <property type="entry name" value="Ubiquitin-activating_enz"/>
</dbReference>
<dbReference type="InterPro" id="IPR032701">
    <property type="entry name" value="Prok-E2_B_dom"/>
</dbReference>
<evidence type="ECO:0000313" key="4">
    <source>
        <dbReference type="Proteomes" id="UP000263517"/>
    </source>
</evidence>
<dbReference type="Pfam" id="PF00899">
    <property type="entry name" value="ThiF"/>
    <property type="match status" value="1"/>
</dbReference>
<dbReference type="Pfam" id="PF14461">
    <property type="entry name" value="Prok-E2_B"/>
    <property type="match status" value="1"/>
</dbReference>
<gene>
    <name evidence="3" type="ORF">DCW74_07155</name>
</gene>